<evidence type="ECO:0000259" key="6">
    <source>
        <dbReference type="SMART" id="SM00644"/>
    </source>
</evidence>
<dbReference type="EMBL" id="FUZV01000001">
    <property type="protein sequence ID" value="SKC67158.1"/>
    <property type="molecule type" value="Genomic_DNA"/>
</dbReference>
<dbReference type="PANTHER" id="PTHR30417:SF1">
    <property type="entry name" value="N-ACETYLMURAMOYL-L-ALANINE AMIDASE AMID"/>
    <property type="match status" value="1"/>
</dbReference>
<accession>A0A1T5KVB0</accession>
<keyword evidence="4" id="KW-0961">Cell wall biogenesis/degradation</keyword>
<evidence type="ECO:0000313" key="7">
    <source>
        <dbReference type="EMBL" id="SKC67158.1"/>
    </source>
</evidence>
<feature type="chain" id="PRO_5013182662" description="N-acetylmuramoyl-L-alanine amidase" evidence="5">
    <location>
        <begin position="26"/>
        <end position="256"/>
    </location>
</feature>
<name>A0A1T5KVB0_9GAMM</name>
<dbReference type="OrthoDB" id="9794842at2"/>
<organism evidence="7 8">
    <name type="scientific">Pseudoxanthomonas indica</name>
    <dbReference type="NCBI Taxonomy" id="428993"/>
    <lineage>
        <taxon>Bacteria</taxon>
        <taxon>Pseudomonadati</taxon>
        <taxon>Pseudomonadota</taxon>
        <taxon>Gammaproteobacteria</taxon>
        <taxon>Lysobacterales</taxon>
        <taxon>Lysobacteraceae</taxon>
        <taxon>Pseudoxanthomonas</taxon>
    </lineage>
</organism>
<dbReference type="InterPro" id="IPR051206">
    <property type="entry name" value="NAMLAA_amidase_2"/>
</dbReference>
<keyword evidence="5" id="KW-0732">Signal</keyword>
<evidence type="ECO:0000256" key="2">
    <source>
        <dbReference type="ARBA" id="ARBA00011901"/>
    </source>
</evidence>
<dbReference type="SUPFAM" id="SSF55846">
    <property type="entry name" value="N-acetylmuramoyl-L-alanine amidase-like"/>
    <property type="match status" value="1"/>
</dbReference>
<feature type="domain" description="N-acetylmuramoyl-L-alanine amidase" evidence="6">
    <location>
        <begin position="40"/>
        <end position="175"/>
    </location>
</feature>
<dbReference type="EC" id="3.5.1.28" evidence="2"/>
<evidence type="ECO:0000256" key="4">
    <source>
        <dbReference type="ARBA" id="ARBA00023316"/>
    </source>
</evidence>
<dbReference type="SMART" id="SM00644">
    <property type="entry name" value="Ami_2"/>
    <property type="match status" value="1"/>
</dbReference>
<sequence length="256" mass="28003">MVNQLNALARGSKAVLGLCALLALASCVSTPVSERNPLARWEASPNYEPRRPILIVIHATEQDSVQESLLTLRTANSGGPVSSHYLIGRDGQRYQLVADDQRAWHAGGGHWGTITDVNSVSLGIELDNNGRDEFAPAQIDSLLVLLGDLCERHDIPRTQIVAHADFAPTRKQDPGTRFPWQRLAEAGFGRWPAADAPPAAEGFDPWNALRLLGYPLTDRAATVRAFHRRYRGTDGDQLDVEDLRILSSLVSQVEGS</sequence>
<reference evidence="7 8" key="1">
    <citation type="submission" date="2017-02" db="EMBL/GenBank/DDBJ databases">
        <authorList>
            <person name="Peterson S.W."/>
        </authorList>
    </citation>
    <scope>NUCLEOTIDE SEQUENCE [LARGE SCALE GENOMIC DNA]</scope>
    <source>
        <strain evidence="7 8">P15</strain>
    </source>
</reference>
<keyword evidence="8" id="KW-1185">Reference proteome</keyword>
<keyword evidence="3" id="KW-0378">Hydrolase</keyword>
<dbReference type="Proteomes" id="UP000190341">
    <property type="component" value="Unassembled WGS sequence"/>
</dbReference>
<dbReference type="GO" id="GO:0009253">
    <property type="term" value="P:peptidoglycan catabolic process"/>
    <property type="evidence" value="ECO:0007669"/>
    <property type="project" value="InterPro"/>
</dbReference>
<dbReference type="GO" id="GO:0071555">
    <property type="term" value="P:cell wall organization"/>
    <property type="evidence" value="ECO:0007669"/>
    <property type="project" value="UniProtKB-KW"/>
</dbReference>
<proteinExistence type="predicted"/>
<dbReference type="GO" id="GO:0019867">
    <property type="term" value="C:outer membrane"/>
    <property type="evidence" value="ECO:0007669"/>
    <property type="project" value="TreeGrafter"/>
</dbReference>
<dbReference type="GO" id="GO:0009254">
    <property type="term" value="P:peptidoglycan turnover"/>
    <property type="evidence" value="ECO:0007669"/>
    <property type="project" value="TreeGrafter"/>
</dbReference>
<dbReference type="Gene3D" id="3.40.80.10">
    <property type="entry name" value="Peptidoglycan recognition protein-like"/>
    <property type="match status" value="1"/>
</dbReference>
<feature type="signal peptide" evidence="5">
    <location>
        <begin position="1"/>
        <end position="25"/>
    </location>
</feature>
<dbReference type="STRING" id="428993.SAMN06296058_2021"/>
<dbReference type="GO" id="GO:0008745">
    <property type="term" value="F:N-acetylmuramoyl-L-alanine amidase activity"/>
    <property type="evidence" value="ECO:0007669"/>
    <property type="project" value="UniProtKB-EC"/>
</dbReference>
<dbReference type="CDD" id="cd06583">
    <property type="entry name" value="PGRP"/>
    <property type="match status" value="1"/>
</dbReference>
<dbReference type="InterPro" id="IPR036505">
    <property type="entry name" value="Amidase/PGRP_sf"/>
</dbReference>
<evidence type="ECO:0000313" key="8">
    <source>
        <dbReference type="Proteomes" id="UP000190341"/>
    </source>
</evidence>
<dbReference type="AlphaFoldDB" id="A0A1T5KVB0"/>
<dbReference type="PANTHER" id="PTHR30417">
    <property type="entry name" value="N-ACETYLMURAMOYL-L-ALANINE AMIDASE AMID"/>
    <property type="match status" value="1"/>
</dbReference>
<gene>
    <name evidence="7" type="ORF">SAMN06296058_2021</name>
</gene>
<comment type="catalytic activity">
    <reaction evidence="1">
        <text>Hydrolyzes the link between N-acetylmuramoyl residues and L-amino acid residues in certain cell-wall glycopeptides.</text>
        <dbReference type="EC" id="3.5.1.28"/>
    </reaction>
</comment>
<evidence type="ECO:0000256" key="5">
    <source>
        <dbReference type="SAM" id="SignalP"/>
    </source>
</evidence>
<dbReference type="InterPro" id="IPR002502">
    <property type="entry name" value="Amidase_domain"/>
</dbReference>
<evidence type="ECO:0000256" key="1">
    <source>
        <dbReference type="ARBA" id="ARBA00001561"/>
    </source>
</evidence>
<protein>
    <recommendedName>
        <fullName evidence="2">N-acetylmuramoyl-L-alanine amidase</fullName>
        <ecNumber evidence="2">3.5.1.28</ecNumber>
    </recommendedName>
</protein>
<evidence type="ECO:0000256" key="3">
    <source>
        <dbReference type="ARBA" id="ARBA00022801"/>
    </source>
</evidence>
<dbReference type="Pfam" id="PF01510">
    <property type="entry name" value="Amidase_2"/>
    <property type="match status" value="1"/>
</dbReference>